<evidence type="ECO:0000313" key="1">
    <source>
        <dbReference type="EMBL" id="QIG79493.1"/>
    </source>
</evidence>
<protein>
    <submittedName>
        <fullName evidence="1">Uncharacterized protein</fullName>
    </submittedName>
</protein>
<organism evidence="1 2">
    <name type="scientific">Stakelama tenebrarum</name>
    <dbReference type="NCBI Taxonomy" id="2711215"/>
    <lineage>
        <taxon>Bacteria</taxon>
        <taxon>Pseudomonadati</taxon>
        <taxon>Pseudomonadota</taxon>
        <taxon>Alphaproteobacteria</taxon>
        <taxon>Sphingomonadales</taxon>
        <taxon>Sphingomonadaceae</taxon>
        <taxon>Stakelama</taxon>
    </lineage>
</organism>
<dbReference type="EMBL" id="CP049109">
    <property type="protein sequence ID" value="QIG79493.1"/>
    <property type="molecule type" value="Genomic_DNA"/>
</dbReference>
<name>A0A6G6Y4G2_9SPHN</name>
<gene>
    <name evidence="1" type="ORF">G5C33_06610</name>
</gene>
<keyword evidence="2" id="KW-1185">Reference proteome</keyword>
<dbReference type="AlphaFoldDB" id="A0A6G6Y4G2"/>
<dbReference type="RefSeq" id="WP_165326494.1">
    <property type="nucleotide sequence ID" value="NZ_CP049109.1"/>
</dbReference>
<dbReference type="Proteomes" id="UP000501568">
    <property type="component" value="Chromosome"/>
</dbReference>
<accession>A0A6G6Y4G2</accession>
<sequence length="103" mass="11907">MTDRYQGKPFLKLLDSYVLDCIGHLDTTSEAALTAMEPQLRHQLKLEGGWREMVVSQMQFPKGMEGAIREVWEKGKPQFRESQGRDPDPVEFTHVFVDTNFPH</sequence>
<reference evidence="1 2" key="1">
    <citation type="submission" date="2020-02" db="EMBL/GenBank/DDBJ databases">
        <authorList>
            <person name="Zheng R.K."/>
            <person name="Sun C.M."/>
        </authorList>
    </citation>
    <scope>NUCLEOTIDE SEQUENCE [LARGE SCALE GENOMIC DNA]</scope>
    <source>
        <strain evidence="2">zrk23</strain>
    </source>
</reference>
<dbReference type="KEGG" id="spzr:G5C33_06610"/>
<evidence type="ECO:0000313" key="2">
    <source>
        <dbReference type="Proteomes" id="UP000501568"/>
    </source>
</evidence>
<proteinExistence type="predicted"/>